<reference evidence="3" key="1">
    <citation type="submission" date="2016-06" db="EMBL/GenBank/DDBJ databases">
        <authorList>
            <person name="Varghese N."/>
            <person name="Submissions Spin"/>
        </authorList>
    </citation>
    <scope>NUCLEOTIDE SEQUENCE [LARGE SCALE GENOMIC DNA]</scope>
    <source>
        <strain evidence="3">DSM 45794</strain>
    </source>
</reference>
<name>A0A1A9BBK1_9ACTN</name>
<dbReference type="InterPro" id="IPR017517">
    <property type="entry name" value="Maleyloyr_isom"/>
</dbReference>
<feature type="domain" description="Mycothiol-dependent maleylpyruvate isomerase metal-binding" evidence="1">
    <location>
        <begin position="16"/>
        <end position="103"/>
    </location>
</feature>
<dbReference type="InterPro" id="IPR024344">
    <property type="entry name" value="MDMPI_metal-binding"/>
</dbReference>
<accession>A0A1A9BBK1</accession>
<dbReference type="NCBIfam" id="TIGR03083">
    <property type="entry name" value="maleylpyruvate isomerase family mycothiol-dependent enzyme"/>
    <property type="match status" value="1"/>
</dbReference>
<dbReference type="STRING" id="946078.GA0070622_3546"/>
<dbReference type="SUPFAM" id="SSF109854">
    <property type="entry name" value="DinB/YfiT-like putative metalloenzymes"/>
    <property type="match status" value="1"/>
</dbReference>
<dbReference type="Gene3D" id="1.20.120.450">
    <property type="entry name" value="dinb family like domain"/>
    <property type="match status" value="1"/>
</dbReference>
<dbReference type="EMBL" id="FLRH01000003">
    <property type="protein sequence ID" value="SBT66523.1"/>
    <property type="molecule type" value="Genomic_DNA"/>
</dbReference>
<dbReference type="Pfam" id="PF11716">
    <property type="entry name" value="MDMPI_N"/>
    <property type="match status" value="1"/>
</dbReference>
<proteinExistence type="predicted"/>
<dbReference type="AlphaFoldDB" id="A0A1A9BBK1"/>
<organism evidence="2 3">
    <name type="scientific">Micromonospora sediminicola</name>
    <dbReference type="NCBI Taxonomy" id="946078"/>
    <lineage>
        <taxon>Bacteria</taxon>
        <taxon>Bacillati</taxon>
        <taxon>Actinomycetota</taxon>
        <taxon>Actinomycetes</taxon>
        <taxon>Micromonosporales</taxon>
        <taxon>Micromonosporaceae</taxon>
        <taxon>Micromonospora</taxon>
    </lineage>
</organism>
<keyword evidence="3" id="KW-1185">Reference proteome</keyword>
<evidence type="ECO:0000313" key="3">
    <source>
        <dbReference type="Proteomes" id="UP000199558"/>
    </source>
</evidence>
<protein>
    <submittedName>
        <fullName evidence="2">TIGR03083 family protein</fullName>
    </submittedName>
</protein>
<evidence type="ECO:0000259" key="1">
    <source>
        <dbReference type="Pfam" id="PF11716"/>
    </source>
</evidence>
<evidence type="ECO:0000313" key="2">
    <source>
        <dbReference type="EMBL" id="SBT66523.1"/>
    </source>
</evidence>
<dbReference type="InterPro" id="IPR034660">
    <property type="entry name" value="DinB/YfiT-like"/>
</dbReference>
<dbReference type="GO" id="GO:0046872">
    <property type="term" value="F:metal ion binding"/>
    <property type="evidence" value="ECO:0007669"/>
    <property type="project" value="InterPro"/>
</dbReference>
<dbReference type="RefSeq" id="WP_218060599.1">
    <property type="nucleotide sequence ID" value="NZ_FLRH01000003.1"/>
</dbReference>
<dbReference type="Proteomes" id="UP000199558">
    <property type="component" value="Unassembled WGS sequence"/>
</dbReference>
<sequence length="214" mass="22814">MTGHGGADPRLLPMIAAERRRTADLVDALTPAQLDTPSLCGAWTVREVVGHLVSPLVEKPWRLVPVLVGAGFRPHVANARLARRVARRPPAELAAALREHAGHRFRPPVVGWLGQLTDLQVHGQDIRHPLGLPADLDPERLRVSLDFLTGGRAVGFVDRRRVAGLRFEATDLGWSAGQGPVVRGTGAALLLALTGRRAALADLTGDGAATLGVR</sequence>
<gene>
    <name evidence="2" type="ORF">GA0070622_3546</name>
</gene>